<evidence type="ECO:0000313" key="13">
    <source>
        <dbReference type="Proteomes" id="UP000077752"/>
    </source>
</evidence>
<evidence type="ECO:0000256" key="4">
    <source>
        <dbReference type="ARBA" id="ARBA00022692"/>
    </source>
</evidence>
<comment type="caution">
    <text evidence="12">The sequence shown here is derived from an EMBL/GenBank/DDBJ whole genome shotgun (WGS) entry which is preliminary data.</text>
</comment>
<evidence type="ECO:0000256" key="1">
    <source>
        <dbReference type="ARBA" id="ARBA00004236"/>
    </source>
</evidence>
<keyword evidence="3" id="KW-0488">Methylation</keyword>
<keyword evidence="2" id="KW-1003">Cell membrane</keyword>
<gene>
    <name evidence="12" type="ORF">AYO28_19235</name>
</gene>
<evidence type="ECO:0000256" key="5">
    <source>
        <dbReference type="ARBA" id="ARBA00022989"/>
    </source>
</evidence>
<feature type="coiled-coil region" evidence="9">
    <location>
        <begin position="228"/>
        <end position="325"/>
    </location>
</feature>
<organism evidence="12 13">
    <name type="scientific">Pseudomonas putida</name>
    <name type="common">Arthrobacter siderocapsulatus</name>
    <dbReference type="NCBI Taxonomy" id="303"/>
    <lineage>
        <taxon>Bacteria</taxon>
        <taxon>Pseudomonadati</taxon>
        <taxon>Pseudomonadota</taxon>
        <taxon>Gammaproteobacteria</taxon>
        <taxon>Pseudomonadales</taxon>
        <taxon>Pseudomonadaceae</taxon>
        <taxon>Pseudomonas</taxon>
    </lineage>
</organism>
<dbReference type="PANTHER" id="PTHR32089:SF112">
    <property type="entry name" value="LYSOZYME-LIKE PROTEIN-RELATED"/>
    <property type="match status" value="1"/>
</dbReference>
<evidence type="ECO:0000256" key="7">
    <source>
        <dbReference type="ARBA" id="ARBA00023224"/>
    </source>
</evidence>
<evidence type="ECO:0000313" key="12">
    <source>
        <dbReference type="EMBL" id="OAI92092.1"/>
    </source>
</evidence>
<evidence type="ECO:0000256" key="3">
    <source>
        <dbReference type="ARBA" id="ARBA00022481"/>
    </source>
</evidence>
<proteinExistence type="predicted"/>
<dbReference type="PANTHER" id="PTHR32089">
    <property type="entry name" value="METHYL-ACCEPTING CHEMOTAXIS PROTEIN MCPB"/>
    <property type="match status" value="1"/>
</dbReference>
<keyword evidence="6 10" id="KW-0472">Membrane</keyword>
<reference evidence="12 13" key="1">
    <citation type="submission" date="2016-03" db="EMBL/GenBank/DDBJ databases">
        <title>Draft Genome Assembly of Pseudomonas putida strain CBF10-2.</title>
        <authorList>
            <person name="Iyer R.S."/>
            <person name="Damania A."/>
        </authorList>
    </citation>
    <scope>NUCLEOTIDE SEQUENCE [LARGE SCALE GENOMIC DNA]</scope>
    <source>
        <strain evidence="12 13">CBF10-2</strain>
    </source>
</reference>
<dbReference type="AlphaFoldDB" id="A0A177SMT6"/>
<dbReference type="Proteomes" id="UP000077752">
    <property type="component" value="Unassembled WGS sequence"/>
</dbReference>
<dbReference type="InterPro" id="IPR004089">
    <property type="entry name" value="MCPsignal_dom"/>
</dbReference>
<evidence type="ECO:0000259" key="11">
    <source>
        <dbReference type="PROSITE" id="PS50111"/>
    </source>
</evidence>
<dbReference type="EMBL" id="LUCV01000020">
    <property type="protein sequence ID" value="OAI92092.1"/>
    <property type="molecule type" value="Genomic_DNA"/>
</dbReference>
<name>A0A177SMT6_PSEPU</name>
<dbReference type="Pfam" id="PF00015">
    <property type="entry name" value="MCPsignal"/>
    <property type="match status" value="1"/>
</dbReference>
<keyword evidence="5 10" id="KW-1133">Transmembrane helix</keyword>
<evidence type="ECO:0000256" key="8">
    <source>
        <dbReference type="PROSITE-ProRule" id="PRU00284"/>
    </source>
</evidence>
<dbReference type="SMART" id="SM00283">
    <property type="entry name" value="MA"/>
    <property type="match status" value="1"/>
</dbReference>
<evidence type="ECO:0000256" key="2">
    <source>
        <dbReference type="ARBA" id="ARBA00022475"/>
    </source>
</evidence>
<dbReference type="GO" id="GO:0006935">
    <property type="term" value="P:chemotaxis"/>
    <property type="evidence" value="ECO:0007669"/>
    <property type="project" value="UniProtKB-ARBA"/>
</dbReference>
<keyword evidence="7 8" id="KW-0807">Transducer</keyword>
<dbReference type="PROSITE" id="PS50111">
    <property type="entry name" value="CHEMOTAXIS_TRANSDUC_2"/>
    <property type="match status" value="1"/>
</dbReference>
<dbReference type="SUPFAM" id="SSF58104">
    <property type="entry name" value="Methyl-accepting chemotaxis protein (MCP) signaling domain"/>
    <property type="match status" value="1"/>
</dbReference>
<protein>
    <submittedName>
        <fullName evidence="12">Chemotaxis protein</fullName>
    </submittedName>
</protein>
<keyword evidence="4 10" id="KW-0812">Transmembrane</keyword>
<feature type="transmembrane region" description="Helical" evidence="10">
    <location>
        <begin position="7"/>
        <end position="40"/>
    </location>
</feature>
<evidence type="ECO:0000256" key="10">
    <source>
        <dbReference type="SAM" id="Phobius"/>
    </source>
</evidence>
<dbReference type="GO" id="GO:0007165">
    <property type="term" value="P:signal transduction"/>
    <property type="evidence" value="ECO:0007669"/>
    <property type="project" value="UniProtKB-KW"/>
</dbReference>
<feature type="domain" description="Methyl-accepting transducer" evidence="11">
    <location>
        <begin position="124"/>
        <end position="255"/>
    </location>
</feature>
<comment type="subcellular location">
    <subcellularLocation>
        <location evidence="1">Cell membrane</location>
    </subcellularLocation>
</comment>
<dbReference type="GO" id="GO:0005886">
    <property type="term" value="C:plasma membrane"/>
    <property type="evidence" value="ECO:0007669"/>
    <property type="project" value="UniProtKB-SubCell"/>
</dbReference>
<evidence type="ECO:0000256" key="6">
    <source>
        <dbReference type="ARBA" id="ARBA00023136"/>
    </source>
</evidence>
<dbReference type="Gene3D" id="1.10.287.950">
    <property type="entry name" value="Methyl-accepting chemotaxis protein"/>
    <property type="match status" value="1"/>
</dbReference>
<keyword evidence="9" id="KW-0175">Coiled coil</keyword>
<sequence>MRMHVGIGIGIVLCVAAMLSGLHWLNIVGLLLIAAAALFLAPRKVAATGSQEIAQRLPLEPETHALEKLLPAVVPSWTDSLQQSRRLLADNIGGLLGRFSDISQRLQASLDQSEDVLTSGGLGENLRQANQRLQGVTEAFAAGSRRQQEFLATIGHLGGYTGELQQMARHVQEIASQTNLLALNAAIEAARAGEFGRGFAVVADEVRKLSRLSAETGQSMDSKVGEINQAIQSSIESANELNAEEQQNLARLEQVLGEVINGLGSNLDELDAASRNLQDNARSTQGDIHAVMVALQFQDRADQMLDHLQTDLQQLLEAIERRDQRLHDAQAWLARLRERFTTSEERAGHSQAASSSDVTFF</sequence>
<evidence type="ECO:0000256" key="9">
    <source>
        <dbReference type="SAM" id="Coils"/>
    </source>
</evidence>
<accession>A0A177SMT6</accession>